<comment type="pathway">
    <text evidence="1 8">Purine metabolism; IMP biosynthesis via de novo pathway; 5-amino-1-(5-phospho-D-ribosyl)imidazole-4-carboxamide from 5-amino-1-(5-phospho-D-ribosyl)imidazole-4-carboxylate: step 1/2.</text>
</comment>
<sequence length="311" mass="35438">MQQIKKLSISGFPLLHSGKVRDSFGVDEQRRLIALSDRISAFNLKIKTAIPEKGAILNSLANFWMQQTQQIIPNHFLAQIDPNLTLVKEAKSFKIELVVRAYLTGSIWRDYAEGKRLFSGLELPDGLRKNQAFEQPILTPTAKTENDEEMSPAEIIAAGLATAEEWDYLAEKALALFAFGQEYLAQKGILLVDTKYEFGKIGDQIILIDEIHTPDSSRFWRQADYEKDPLIVEQLDKEFLRQWMLANKIEGQLPQELPESVAQETSRRYREIYECIVGEKWSPSSEEPAQRMAKNLLKAGLVEQLPTVELK</sequence>
<gene>
    <name evidence="8 10" type="primary">purC</name>
    <name evidence="10" type="ORF">SGRA_p0012</name>
</gene>
<dbReference type="GO" id="GO:0005524">
    <property type="term" value="F:ATP binding"/>
    <property type="evidence" value="ECO:0007669"/>
    <property type="project" value="UniProtKB-KW"/>
</dbReference>
<dbReference type="HAMAP" id="MF_00137">
    <property type="entry name" value="SAICAR_synth"/>
    <property type="match status" value="1"/>
</dbReference>
<keyword evidence="5 8" id="KW-0658">Purine biosynthesis</keyword>
<dbReference type="CDD" id="cd01414">
    <property type="entry name" value="SAICAR_synt_Sc"/>
    <property type="match status" value="1"/>
</dbReference>
<dbReference type="InterPro" id="IPR028923">
    <property type="entry name" value="SAICAR_synt/ADE2_N"/>
</dbReference>
<dbReference type="GO" id="GO:0006189">
    <property type="term" value="P:'de novo' IMP biosynthetic process"/>
    <property type="evidence" value="ECO:0007669"/>
    <property type="project" value="UniProtKB-UniRule"/>
</dbReference>
<dbReference type="RefSeq" id="WP_015695507.1">
    <property type="nucleotide sequence ID" value="NC_016936.1"/>
</dbReference>
<keyword evidence="6 8" id="KW-0067">ATP-binding</keyword>
<dbReference type="OrthoDB" id="9801549at2"/>
<dbReference type="HOGENOM" id="CLU_045637_0_1_10"/>
<keyword evidence="4 8" id="KW-0547">Nucleotide-binding</keyword>
<geneLocation type="plasmid" evidence="11">
    <name>SGRA01</name>
</geneLocation>
<organism evidence="10 11">
    <name type="scientific">Saprospira grandis (strain Lewin)</name>
    <dbReference type="NCBI Taxonomy" id="984262"/>
    <lineage>
        <taxon>Bacteria</taxon>
        <taxon>Pseudomonadati</taxon>
        <taxon>Bacteroidota</taxon>
        <taxon>Saprospiria</taxon>
        <taxon>Saprospirales</taxon>
        <taxon>Saprospiraceae</taxon>
        <taxon>Saprospira</taxon>
    </lineage>
</organism>
<dbReference type="Proteomes" id="UP000007519">
    <property type="component" value="Plasmid unnamed"/>
</dbReference>
<dbReference type="GO" id="GO:0005737">
    <property type="term" value="C:cytoplasm"/>
    <property type="evidence" value="ECO:0007669"/>
    <property type="project" value="TreeGrafter"/>
</dbReference>
<dbReference type="InterPro" id="IPR018236">
    <property type="entry name" value="SAICAR_synthetase_CS"/>
</dbReference>
<comment type="similarity">
    <text evidence="2 8">Belongs to the SAICAR synthetase family.</text>
</comment>
<evidence type="ECO:0000259" key="9">
    <source>
        <dbReference type="Pfam" id="PF01259"/>
    </source>
</evidence>
<evidence type="ECO:0000256" key="1">
    <source>
        <dbReference type="ARBA" id="ARBA00004672"/>
    </source>
</evidence>
<dbReference type="EMBL" id="CP002832">
    <property type="protein sequence ID" value="AFC26952.1"/>
    <property type="molecule type" value="Genomic_DNA"/>
</dbReference>
<keyword evidence="10" id="KW-0614">Plasmid</keyword>
<protein>
    <recommendedName>
        <fullName evidence="8">Phosphoribosylaminoimidazole-succinocarboxamide synthase</fullName>
        <ecNumber evidence="8">6.3.2.6</ecNumber>
    </recommendedName>
    <alternativeName>
        <fullName evidence="8">SAICAR synthetase</fullName>
    </alternativeName>
</protein>
<dbReference type="GO" id="GO:0004639">
    <property type="term" value="F:phosphoribosylaminoimidazolesuccinocarboxamide synthase activity"/>
    <property type="evidence" value="ECO:0007669"/>
    <property type="project" value="UniProtKB-UniRule"/>
</dbReference>
<evidence type="ECO:0000256" key="7">
    <source>
        <dbReference type="ARBA" id="ARBA00048475"/>
    </source>
</evidence>
<reference evidence="10 11" key="1">
    <citation type="journal article" date="2012" name="Stand. Genomic Sci.">
        <title>Complete genome sequencing and analysis of Saprospira grandis str. Lewin, a predatory marine bacterium.</title>
        <authorList>
            <person name="Saw J.H."/>
            <person name="Yuryev A."/>
            <person name="Kanbe M."/>
            <person name="Hou S."/>
            <person name="Young A.G."/>
            <person name="Aizawa S."/>
            <person name="Alam M."/>
        </authorList>
    </citation>
    <scope>NUCLEOTIDE SEQUENCE [LARGE SCALE GENOMIC DNA]</scope>
    <source>
        <strain evidence="10 11">Lewin</strain>
        <plasmid evidence="11">Plasmid SGRA01</plasmid>
    </source>
</reference>
<evidence type="ECO:0000256" key="6">
    <source>
        <dbReference type="ARBA" id="ARBA00022840"/>
    </source>
</evidence>
<dbReference type="Pfam" id="PF01259">
    <property type="entry name" value="SAICAR_synt"/>
    <property type="match status" value="1"/>
</dbReference>
<name>H6LAY7_SAPGL</name>
<evidence type="ECO:0000256" key="3">
    <source>
        <dbReference type="ARBA" id="ARBA00022598"/>
    </source>
</evidence>
<dbReference type="UniPathway" id="UPA00074">
    <property type="reaction ID" value="UER00131"/>
</dbReference>
<keyword evidence="3 8" id="KW-0436">Ligase</keyword>
<dbReference type="PANTHER" id="PTHR43700:SF1">
    <property type="entry name" value="PHOSPHORIBOSYLAMINOIMIDAZOLE-SUCCINOCARBOXAMIDE SYNTHASE"/>
    <property type="match status" value="1"/>
</dbReference>
<dbReference type="PROSITE" id="PS01058">
    <property type="entry name" value="SAICAR_SYNTHETASE_2"/>
    <property type="match status" value="1"/>
</dbReference>
<dbReference type="KEGG" id="sgn:SGRA_p0012"/>
<accession>H6LAY7</accession>
<evidence type="ECO:0000256" key="8">
    <source>
        <dbReference type="HAMAP-Rule" id="MF_00137"/>
    </source>
</evidence>
<dbReference type="PANTHER" id="PTHR43700">
    <property type="entry name" value="PHOSPHORIBOSYLAMINOIMIDAZOLE-SUCCINOCARBOXAMIDE SYNTHASE"/>
    <property type="match status" value="1"/>
</dbReference>
<dbReference type="SUPFAM" id="SSF56104">
    <property type="entry name" value="SAICAR synthase-like"/>
    <property type="match status" value="1"/>
</dbReference>
<evidence type="ECO:0000256" key="2">
    <source>
        <dbReference type="ARBA" id="ARBA00010190"/>
    </source>
</evidence>
<dbReference type="eggNOG" id="COG0152">
    <property type="taxonomic scope" value="Bacteria"/>
</dbReference>
<evidence type="ECO:0000313" key="11">
    <source>
        <dbReference type="Proteomes" id="UP000007519"/>
    </source>
</evidence>
<dbReference type="Gene3D" id="3.30.470.20">
    <property type="entry name" value="ATP-grasp fold, B domain"/>
    <property type="match status" value="1"/>
</dbReference>
<dbReference type="EC" id="6.3.2.6" evidence="8"/>
<dbReference type="AlphaFoldDB" id="H6LAY7"/>
<feature type="domain" description="SAICAR synthetase/ADE2 N-terminal" evidence="9">
    <location>
        <begin position="15"/>
        <end position="248"/>
    </location>
</feature>
<keyword evidence="11" id="KW-1185">Reference proteome</keyword>
<proteinExistence type="inferred from homology"/>
<evidence type="ECO:0000313" key="10">
    <source>
        <dbReference type="EMBL" id="AFC26952.1"/>
    </source>
</evidence>
<evidence type="ECO:0000256" key="5">
    <source>
        <dbReference type="ARBA" id="ARBA00022755"/>
    </source>
</evidence>
<dbReference type="Gene3D" id="3.30.200.20">
    <property type="entry name" value="Phosphorylase Kinase, domain 1"/>
    <property type="match status" value="1"/>
</dbReference>
<comment type="catalytic activity">
    <reaction evidence="7 8">
        <text>5-amino-1-(5-phospho-D-ribosyl)imidazole-4-carboxylate + L-aspartate + ATP = (2S)-2-[5-amino-1-(5-phospho-beta-D-ribosyl)imidazole-4-carboxamido]succinate + ADP + phosphate + 2 H(+)</text>
        <dbReference type="Rhea" id="RHEA:22628"/>
        <dbReference type="ChEBI" id="CHEBI:15378"/>
        <dbReference type="ChEBI" id="CHEBI:29991"/>
        <dbReference type="ChEBI" id="CHEBI:30616"/>
        <dbReference type="ChEBI" id="CHEBI:43474"/>
        <dbReference type="ChEBI" id="CHEBI:58443"/>
        <dbReference type="ChEBI" id="CHEBI:77657"/>
        <dbReference type="ChEBI" id="CHEBI:456216"/>
        <dbReference type="EC" id="6.3.2.6"/>
    </reaction>
</comment>
<evidence type="ECO:0000256" key="4">
    <source>
        <dbReference type="ARBA" id="ARBA00022741"/>
    </source>
</evidence>